<comment type="subcellular location">
    <subcellularLocation>
        <location evidence="12">Secreted</location>
    </subcellularLocation>
</comment>
<evidence type="ECO:0000256" key="9">
    <source>
        <dbReference type="ARBA" id="ARBA00023180"/>
    </source>
</evidence>
<dbReference type="InterPro" id="IPR038565">
    <property type="entry name" value="CLIP_sf"/>
</dbReference>
<dbReference type="PROSITE" id="PS00135">
    <property type="entry name" value="TRYPSIN_SER"/>
    <property type="match status" value="1"/>
</dbReference>
<dbReference type="FunFam" id="2.40.10.10:FF:000078">
    <property type="entry name" value="Serine protease H137"/>
    <property type="match status" value="1"/>
</dbReference>
<dbReference type="GO" id="GO:0051604">
    <property type="term" value="P:protein maturation"/>
    <property type="evidence" value="ECO:0007669"/>
    <property type="project" value="UniProtKB-ARBA"/>
</dbReference>
<keyword evidence="4 11" id="KW-0378">Hydrolase</keyword>
<dbReference type="GO" id="GO:0005576">
    <property type="term" value="C:extracellular region"/>
    <property type="evidence" value="ECO:0007669"/>
    <property type="project" value="UniProtKB-SubCell"/>
</dbReference>
<dbReference type="PROSITE" id="PS51888">
    <property type="entry name" value="CLIP"/>
    <property type="match status" value="1"/>
</dbReference>
<dbReference type="FunFam" id="3.30.1640.30:FF:000001">
    <property type="entry name" value="Serine protease 7"/>
    <property type="match status" value="1"/>
</dbReference>
<dbReference type="InterPro" id="IPR001314">
    <property type="entry name" value="Peptidase_S1A"/>
</dbReference>
<dbReference type="InterPro" id="IPR009003">
    <property type="entry name" value="Peptidase_S1_PA"/>
</dbReference>
<dbReference type="PANTHER" id="PTHR24258:SF144">
    <property type="entry name" value="GH14088P"/>
    <property type="match status" value="1"/>
</dbReference>
<feature type="domain" description="Peptidase S1" evidence="13">
    <location>
        <begin position="148"/>
        <end position="405"/>
    </location>
</feature>
<evidence type="ECO:0000256" key="8">
    <source>
        <dbReference type="ARBA" id="ARBA00023157"/>
    </source>
</evidence>
<dbReference type="Pfam" id="PF00089">
    <property type="entry name" value="Trypsin"/>
    <property type="match status" value="1"/>
</dbReference>
<dbReference type="InterPro" id="IPR043504">
    <property type="entry name" value="Peptidase_S1_PA_chymotrypsin"/>
</dbReference>
<dbReference type="PROSITE" id="PS00134">
    <property type="entry name" value="TRYPSIN_HIS"/>
    <property type="match status" value="1"/>
</dbReference>
<dbReference type="SUPFAM" id="SSF50494">
    <property type="entry name" value="Trypsin-like serine proteases"/>
    <property type="match status" value="1"/>
</dbReference>
<accession>A0A0K8V9L8</accession>
<evidence type="ECO:0000256" key="2">
    <source>
        <dbReference type="ARBA" id="ARBA00022723"/>
    </source>
</evidence>
<feature type="chain" id="PRO_5023965704" description="CLIP domain-containing serine protease" evidence="12">
    <location>
        <begin position="25"/>
        <end position="406"/>
    </location>
</feature>
<dbReference type="OrthoDB" id="9028152at2759"/>
<dbReference type="InterPro" id="IPR033116">
    <property type="entry name" value="TRYPSIN_SER"/>
</dbReference>
<evidence type="ECO:0000259" key="14">
    <source>
        <dbReference type="PROSITE" id="PS51888"/>
    </source>
</evidence>
<sequence length="406" mass="44497">MGIRLNIYIFLVIMTTLRLHFVTAATSGDSCLTPSAMSGSCINLEECRYLYELVLDPNLSRNDRMYLRSSQCGYKNGKVLICCPPNYLKLSATTTPRPVQAVAEMVFPESVALKASATTTSSSVNIKVNNSNLLPTFPQCGKMLENRIYGGTETAIDEFPWLALLEYTNRNGGKGFHCGGVLINNRYVLTAAHCVFEKDIPFGWRLTSIRLGEWDTRTDPDCTADGCAPKYRSNDIERITTHPGYGKHNDPNDIALVRLTASVPFSDYIQPICLPRSPSLRNATFLTYVMDAAGWGKTEKTNNNPVKLKTTIKIKDFSGCVDKYSVLYNIPLQSSQLCAGGDGGSDTCSGDSGGPLMFQDIVNGRSAYFVAGIVSFGPSLCGVANWPAIYTRVGAFIDWIESNIEP</sequence>
<evidence type="ECO:0000256" key="3">
    <source>
        <dbReference type="ARBA" id="ARBA00022729"/>
    </source>
</evidence>
<evidence type="ECO:0000259" key="13">
    <source>
        <dbReference type="PROSITE" id="PS50240"/>
    </source>
</evidence>
<protein>
    <recommendedName>
        <fullName evidence="12">CLIP domain-containing serine protease</fullName>
        <ecNumber evidence="11">3.4.21.-</ecNumber>
    </recommendedName>
</protein>
<name>A0A0K8V9L8_BACLA</name>
<dbReference type="EC" id="3.4.21.-" evidence="11"/>
<gene>
    <name evidence="15" type="primary">ea_54</name>
    <name evidence="15" type="ORF">c0_g1_i1</name>
</gene>
<evidence type="ECO:0000256" key="7">
    <source>
        <dbReference type="ARBA" id="ARBA00023145"/>
    </source>
</evidence>
<keyword evidence="8" id="KW-1015">Disulfide bond</keyword>
<dbReference type="Gene3D" id="3.30.1640.30">
    <property type="match status" value="1"/>
</dbReference>
<dbReference type="AlphaFoldDB" id="A0A0K8V9L8"/>
<keyword evidence="2" id="KW-0479">Metal-binding</keyword>
<dbReference type="Gene3D" id="2.40.10.10">
    <property type="entry name" value="Trypsin-like serine proteases"/>
    <property type="match status" value="2"/>
</dbReference>
<evidence type="ECO:0000256" key="10">
    <source>
        <dbReference type="ARBA" id="ARBA00024195"/>
    </source>
</evidence>
<dbReference type="PROSITE" id="PS50240">
    <property type="entry name" value="TRYPSIN_DOM"/>
    <property type="match status" value="1"/>
</dbReference>
<feature type="domain" description="Clip" evidence="14">
    <location>
        <begin position="30"/>
        <end position="83"/>
    </location>
</feature>
<keyword evidence="1 11" id="KW-0645">Protease</keyword>
<dbReference type="GO" id="GO:0006508">
    <property type="term" value="P:proteolysis"/>
    <property type="evidence" value="ECO:0007669"/>
    <property type="project" value="UniProtKB-KW"/>
</dbReference>
<dbReference type="PANTHER" id="PTHR24258">
    <property type="entry name" value="SERINE PROTEASE-RELATED"/>
    <property type="match status" value="1"/>
</dbReference>
<dbReference type="InterPro" id="IPR018114">
    <property type="entry name" value="TRYPSIN_HIS"/>
</dbReference>
<dbReference type="SMART" id="SM00680">
    <property type="entry name" value="CLIP"/>
    <property type="match status" value="1"/>
</dbReference>
<dbReference type="FunFam" id="2.40.10.10:FF:000028">
    <property type="entry name" value="Serine protease easter"/>
    <property type="match status" value="1"/>
</dbReference>
<keyword evidence="5 11" id="KW-0720">Serine protease</keyword>
<dbReference type="CDD" id="cd00190">
    <property type="entry name" value="Tryp_SPc"/>
    <property type="match status" value="1"/>
</dbReference>
<evidence type="ECO:0000313" key="15">
    <source>
        <dbReference type="EMBL" id="JAI35586.1"/>
    </source>
</evidence>
<organism evidence="15">
    <name type="scientific">Bactrocera latifrons</name>
    <name type="common">Malaysian fruit fly</name>
    <name type="synonym">Chaetodacus latifrons</name>
    <dbReference type="NCBI Taxonomy" id="174628"/>
    <lineage>
        <taxon>Eukaryota</taxon>
        <taxon>Metazoa</taxon>
        <taxon>Ecdysozoa</taxon>
        <taxon>Arthropoda</taxon>
        <taxon>Hexapoda</taxon>
        <taxon>Insecta</taxon>
        <taxon>Pterygota</taxon>
        <taxon>Neoptera</taxon>
        <taxon>Endopterygota</taxon>
        <taxon>Diptera</taxon>
        <taxon>Brachycera</taxon>
        <taxon>Muscomorpha</taxon>
        <taxon>Tephritoidea</taxon>
        <taxon>Tephritidae</taxon>
        <taxon>Bactrocera</taxon>
        <taxon>Bactrocera</taxon>
    </lineage>
</organism>
<evidence type="ECO:0000256" key="4">
    <source>
        <dbReference type="ARBA" id="ARBA00022801"/>
    </source>
</evidence>
<keyword evidence="9" id="KW-0325">Glycoprotein</keyword>
<reference evidence="15" key="1">
    <citation type="submission" date="2015-06" db="EMBL/GenBank/DDBJ databases">
        <authorList>
            <person name="Hoefler B.C."/>
            <person name="Straight P.D."/>
        </authorList>
    </citation>
    <scope>NUCLEOTIDE SEQUENCE</scope>
</reference>
<evidence type="ECO:0000256" key="1">
    <source>
        <dbReference type="ARBA" id="ARBA00022670"/>
    </source>
</evidence>
<keyword evidence="12" id="KW-0964">Secreted</keyword>
<dbReference type="InterPro" id="IPR001254">
    <property type="entry name" value="Trypsin_dom"/>
</dbReference>
<dbReference type="GO" id="GO:0004252">
    <property type="term" value="F:serine-type endopeptidase activity"/>
    <property type="evidence" value="ECO:0007669"/>
    <property type="project" value="UniProtKB-UniRule"/>
</dbReference>
<comment type="similarity">
    <text evidence="10 12">Belongs to the peptidase S1 family. CLIP subfamily.</text>
</comment>
<keyword evidence="7" id="KW-0865">Zymogen</keyword>
<evidence type="ECO:0000256" key="5">
    <source>
        <dbReference type="ARBA" id="ARBA00022825"/>
    </source>
</evidence>
<feature type="signal peptide" evidence="12">
    <location>
        <begin position="1"/>
        <end position="24"/>
    </location>
</feature>
<evidence type="ECO:0000256" key="12">
    <source>
        <dbReference type="RuleBase" id="RU366078"/>
    </source>
</evidence>
<keyword evidence="6" id="KW-0106">Calcium</keyword>
<dbReference type="Pfam" id="PF12032">
    <property type="entry name" value="CLIP"/>
    <property type="match status" value="1"/>
</dbReference>
<comment type="domain">
    <text evidence="12">The clip domain consists of 35-55 residues which are 'knitted' together usually by 3 conserved disulfide bonds forming a clip-like compact structure.</text>
</comment>
<proteinExistence type="inferred from homology"/>
<evidence type="ECO:0000256" key="6">
    <source>
        <dbReference type="ARBA" id="ARBA00022837"/>
    </source>
</evidence>
<dbReference type="GO" id="GO:0046872">
    <property type="term" value="F:metal ion binding"/>
    <property type="evidence" value="ECO:0007669"/>
    <property type="project" value="UniProtKB-KW"/>
</dbReference>
<dbReference type="PRINTS" id="PR00722">
    <property type="entry name" value="CHYMOTRYPSIN"/>
</dbReference>
<dbReference type="EMBL" id="GDHF01016728">
    <property type="protein sequence ID" value="JAI35586.1"/>
    <property type="molecule type" value="Transcribed_RNA"/>
</dbReference>
<dbReference type="SMART" id="SM00020">
    <property type="entry name" value="Tryp_SPc"/>
    <property type="match status" value="1"/>
</dbReference>
<keyword evidence="3 12" id="KW-0732">Signal</keyword>
<dbReference type="InterPro" id="IPR022700">
    <property type="entry name" value="CLIP"/>
</dbReference>
<evidence type="ECO:0000256" key="11">
    <source>
        <dbReference type="RuleBase" id="RU363034"/>
    </source>
</evidence>